<dbReference type="SUPFAM" id="SSF51182">
    <property type="entry name" value="RmlC-like cupins"/>
    <property type="match status" value="1"/>
</dbReference>
<evidence type="ECO:0000256" key="2">
    <source>
        <dbReference type="PIRSR" id="PIRSR600888-3"/>
    </source>
</evidence>
<organism evidence="4 5">
    <name type="scientific">Candidatus Pristimantibacillus lignocellulolyticus</name>
    <dbReference type="NCBI Taxonomy" id="2994561"/>
    <lineage>
        <taxon>Bacteria</taxon>
        <taxon>Bacillati</taxon>
        <taxon>Bacillota</taxon>
        <taxon>Bacilli</taxon>
        <taxon>Bacillales</taxon>
        <taxon>Paenibacillaceae</taxon>
        <taxon>Candidatus Pristimantibacillus</taxon>
    </lineage>
</organism>
<protein>
    <recommendedName>
        <fullName evidence="3">dTDP-4-dehydrorhamnose 3,5-epimerase</fullName>
        <ecNumber evidence="3">5.1.3.13</ecNumber>
    </recommendedName>
    <alternativeName>
        <fullName evidence="3">Thymidine diphospho-4-keto-rhamnose 3,5-epimerase</fullName>
    </alternativeName>
</protein>
<evidence type="ECO:0000313" key="5">
    <source>
        <dbReference type="Proteomes" id="UP001056756"/>
    </source>
</evidence>
<dbReference type="PANTHER" id="PTHR21047:SF2">
    <property type="entry name" value="THYMIDINE DIPHOSPHO-4-KETO-RHAMNOSE 3,5-EPIMERASE"/>
    <property type="match status" value="1"/>
</dbReference>
<dbReference type="KEGG" id="plig:NAG76_03995"/>
<keyword evidence="3 4" id="KW-0413">Isomerase</keyword>
<dbReference type="InterPro" id="IPR000888">
    <property type="entry name" value="RmlC-like"/>
</dbReference>
<dbReference type="CDD" id="cd00438">
    <property type="entry name" value="cupin_RmlC"/>
    <property type="match status" value="1"/>
</dbReference>
<comment type="function">
    <text evidence="3">Catalyzes the epimerization of the C3' and C5'positions of dTDP-6-deoxy-D-xylo-4-hexulose, forming dTDP-6-deoxy-L-lyxo-4-hexulose.</text>
</comment>
<sequence>MGQFNFINTGIKDLVIIEPKVFGDDRGYFMETYNFEDFKQAGLDMVFVQDNQSKSRKGVLRGLHFQTQRAQGKLVRVLSGEVFDVAVDLRKDSPTFMKWHGILLTGENKKQFYVPEGFAHGFLVLSDEAEFSYKCTDYYFPEFETGMMWNDPDVNVEWPLDNIEEVLLSEKDKVQRSFKELKDIL</sequence>
<comment type="subunit">
    <text evidence="3">Homodimer.</text>
</comment>
<evidence type="ECO:0000256" key="1">
    <source>
        <dbReference type="PIRSR" id="PIRSR600888-1"/>
    </source>
</evidence>
<dbReference type="NCBIfam" id="TIGR01221">
    <property type="entry name" value="rmlC"/>
    <property type="match status" value="1"/>
</dbReference>
<dbReference type="GO" id="GO:0008830">
    <property type="term" value="F:dTDP-4-dehydrorhamnose 3,5-epimerase activity"/>
    <property type="evidence" value="ECO:0007669"/>
    <property type="project" value="UniProtKB-UniRule"/>
</dbReference>
<proteinExistence type="inferred from homology"/>
<evidence type="ECO:0000256" key="3">
    <source>
        <dbReference type="RuleBase" id="RU364069"/>
    </source>
</evidence>
<dbReference type="GO" id="GO:0005829">
    <property type="term" value="C:cytosol"/>
    <property type="evidence" value="ECO:0007669"/>
    <property type="project" value="TreeGrafter"/>
</dbReference>
<comment type="pathway">
    <text evidence="3">Carbohydrate biosynthesis; dTDP-L-rhamnose biosynthesis.</text>
</comment>
<name>A0A9J6ZHZ0_9BACL</name>
<feature type="active site" description="Proton acceptor" evidence="1">
    <location>
        <position position="64"/>
    </location>
</feature>
<feature type="site" description="Participates in a stacking interaction with the thymidine ring of dTDP-4-oxo-6-deoxyglucose" evidence="2">
    <location>
        <position position="139"/>
    </location>
</feature>
<comment type="similarity">
    <text evidence="3">Belongs to the dTDP-4-dehydrorhamnose 3,5-epimerase family.</text>
</comment>
<dbReference type="Proteomes" id="UP001056756">
    <property type="component" value="Chromosome"/>
</dbReference>
<dbReference type="GO" id="GO:0000271">
    <property type="term" value="P:polysaccharide biosynthetic process"/>
    <property type="evidence" value="ECO:0007669"/>
    <property type="project" value="TreeGrafter"/>
</dbReference>
<dbReference type="AlphaFoldDB" id="A0A9J6ZHZ0"/>
<dbReference type="GO" id="GO:0019305">
    <property type="term" value="P:dTDP-rhamnose biosynthetic process"/>
    <property type="evidence" value="ECO:0007669"/>
    <property type="project" value="UniProtKB-UniRule"/>
</dbReference>
<evidence type="ECO:0000313" key="4">
    <source>
        <dbReference type="EMBL" id="URN95432.1"/>
    </source>
</evidence>
<dbReference type="Pfam" id="PF00908">
    <property type="entry name" value="dTDP_sugar_isom"/>
    <property type="match status" value="1"/>
</dbReference>
<comment type="catalytic activity">
    <reaction evidence="3">
        <text>dTDP-4-dehydro-6-deoxy-alpha-D-glucose = dTDP-4-dehydro-beta-L-rhamnose</text>
        <dbReference type="Rhea" id="RHEA:16969"/>
        <dbReference type="ChEBI" id="CHEBI:57649"/>
        <dbReference type="ChEBI" id="CHEBI:62830"/>
        <dbReference type="EC" id="5.1.3.13"/>
    </reaction>
</comment>
<dbReference type="PANTHER" id="PTHR21047">
    <property type="entry name" value="DTDP-6-DEOXY-D-GLUCOSE-3,5 EPIMERASE"/>
    <property type="match status" value="1"/>
</dbReference>
<dbReference type="InterPro" id="IPR011051">
    <property type="entry name" value="RmlC_Cupin_sf"/>
</dbReference>
<dbReference type="EC" id="5.1.3.13" evidence="3"/>
<dbReference type="EMBL" id="CP097899">
    <property type="protein sequence ID" value="URN95432.1"/>
    <property type="molecule type" value="Genomic_DNA"/>
</dbReference>
<dbReference type="Gene3D" id="2.60.120.10">
    <property type="entry name" value="Jelly Rolls"/>
    <property type="match status" value="1"/>
</dbReference>
<gene>
    <name evidence="4" type="primary">rfbC</name>
    <name evidence="4" type="ORF">NAG76_03995</name>
</gene>
<reference evidence="4" key="1">
    <citation type="submission" date="2022-05" db="EMBL/GenBank/DDBJ databases">
        <title>Novel bacterial taxa in a minimal lignocellulolytic consortium and its capacity to transform plastics disclosed by genome-resolved metagenomics.</title>
        <authorList>
            <person name="Rodriguez C.A.D."/>
            <person name="Diaz-Garcia L."/>
            <person name="Herrera K."/>
            <person name="Tarazona N.A."/>
            <person name="Sproer C."/>
            <person name="Overmann J."/>
            <person name="Jimenez D.J."/>
        </authorList>
    </citation>
    <scope>NUCLEOTIDE SEQUENCE</scope>
    <source>
        <strain evidence="4">MAG5</strain>
    </source>
</reference>
<accession>A0A9J6ZHZ0</accession>
<feature type="active site" description="Proton donor" evidence="1">
    <location>
        <position position="133"/>
    </location>
</feature>
<dbReference type="InterPro" id="IPR014710">
    <property type="entry name" value="RmlC-like_jellyroll"/>
</dbReference>